<keyword evidence="2" id="KW-1277">Toxin-antitoxin system</keyword>
<reference evidence="8" key="1">
    <citation type="submission" date="2021-05" db="EMBL/GenBank/DDBJ databases">
        <title>Energy efficiency and biological interactions define the core microbiome of deep oligotrophic groundwater.</title>
        <authorList>
            <person name="Mehrshad M."/>
            <person name="Lopez-Fernandez M."/>
            <person name="Bell E."/>
            <person name="Bernier-Latmani R."/>
            <person name="Bertilsson S."/>
            <person name="Dopson M."/>
        </authorList>
    </citation>
    <scope>NUCLEOTIDE SEQUENCE</scope>
    <source>
        <strain evidence="8">Modern_marine.mb.64</strain>
    </source>
</reference>
<keyword evidence="4" id="KW-0255">Endonuclease</keyword>
<evidence type="ECO:0000256" key="3">
    <source>
        <dbReference type="ARBA" id="ARBA00022722"/>
    </source>
</evidence>
<organism evidence="8 9">
    <name type="scientific">Eiseniibacteriota bacterium</name>
    <dbReference type="NCBI Taxonomy" id="2212470"/>
    <lineage>
        <taxon>Bacteria</taxon>
        <taxon>Candidatus Eiseniibacteriota</taxon>
    </lineage>
</organism>
<comment type="similarity">
    <text evidence="1">Belongs to the HicA mRNA interferase family.</text>
</comment>
<dbReference type="GO" id="GO:0003729">
    <property type="term" value="F:mRNA binding"/>
    <property type="evidence" value="ECO:0007669"/>
    <property type="project" value="InterPro"/>
</dbReference>
<dbReference type="InterPro" id="IPR012933">
    <property type="entry name" value="HicA_mRNA_interferase"/>
</dbReference>
<evidence type="ECO:0000313" key="8">
    <source>
        <dbReference type="EMBL" id="MBU2692377.1"/>
    </source>
</evidence>
<evidence type="ECO:0000256" key="1">
    <source>
        <dbReference type="ARBA" id="ARBA00006620"/>
    </source>
</evidence>
<comment type="caution">
    <text evidence="8">The sequence shown here is derived from an EMBL/GenBank/DDBJ whole genome shotgun (WGS) entry which is preliminary data.</text>
</comment>
<dbReference type="EMBL" id="JAHJDP010000088">
    <property type="protein sequence ID" value="MBU2692377.1"/>
    <property type="molecule type" value="Genomic_DNA"/>
</dbReference>
<sequence length="88" mass="10262">MNRRLKLLEKALNDPGSLRFQEARRLAENFGFELRRVRGSHHIFTRDGFDGVLNLQIDKGLAKDYQVRQLLAALRDLNLIQEEPDTNE</sequence>
<keyword evidence="7" id="KW-0346">Stress response</keyword>
<dbReference type="Proteomes" id="UP000777784">
    <property type="component" value="Unassembled WGS sequence"/>
</dbReference>
<gene>
    <name evidence="8" type="ORF">KJ970_15750</name>
</gene>
<evidence type="ECO:0000256" key="5">
    <source>
        <dbReference type="ARBA" id="ARBA00022801"/>
    </source>
</evidence>
<evidence type="ECO:0000256" key="7">
    <source>
        <dbReference type="ARBA" id="ARBA00023016"/>
    </source>
</evidence>
<accession>A0A948W4M0</accession>
<dbReference type="Pfam" id="PF07927">
    <property type="entry name" value="HicA_toxin"/>
    <property type="match status" value="1"/>
</dbReference>
<evidence type="ECO:0000256" key="4">
    <source>
        <dbReference type="ARBA" id="ARBA00022759"/>
    </source>
</evidence>
<dbReference type="InterPro" id="IPR038570">
    <property type="entry name" value="HicA_sf"/>
</dbReference>
<protein>
    <submittedName>
        <fullName evidence="8">Type II toxin-antitoxin system HicA family toxin</fullName>
    </submittedName>
</protein>
<dbReference type="GO" id="GO:0004519">
    <property type="term" value="F:endonuclease activity"/>
    <property type="evidence" value="ECO:0007669"/>
    <property type="project" value="UniProtKB-KW"/>
</dbReference>
<evidence type="ECO:0000256" key="2">
    <source>
        <dbReference type="ARBA" id="ARBA00022649"/>
    </source>
</evidence>
<evidence type="ECO:0000256" key="6">
    <source>
        <dbReference type="ARBA" id="ARBA00022884"/>
    </source>
</evidence>
<dbReference type="SUPFAM" id="SSF54786">
    <property type="entry name" value="YcfA/nrd intein domain"/>
    <property type="match status" value="1"/>
</dbReference>
<dbReference type="AlphaFoldDB" id="A0A948W4M0"/>
<keyword evidence="5" id="KW-0378">Hydrolase</keyword>
<proteinExistence type="inferred from homology"/>
<dbReference type="Gene3D" id="3.30.920.30">
    <property type="entry name" value="Hypothetical protein"/>
    <property type="match status" value="1"/>
</dbReference>
<name>A0A948W4M0_UNCEI</name>
<keyword evidence="3" id="KW-0540">Nuclease</keyword>
<dbReference type="GO" id="GO:0016787">
    <property type="term" value="F:hydrolase activity"/>
    <property type="evidence" value="ECO:0007669"/>
    <property type="project" value="UniProtKB-KW"/>
</dbReference>
<evidence type="ECO:0000313" key="9">
    <source>
        <dbReference type="Proteomes" id="UP000777784"/>
    </source>
</evidence>
<keyword evidence="6" id="KW-0694">RNA-binding</keyword>